<dbReference type="GO" id="GO:0009507">
    <property type="term" value="C:chloroplast"/>
    <property type="evidence" value="ECO:0007669"/>
    <property type="project" value="UniProtKB-SubCell"/>
</dbReference>
<comment type="subcellular location">
    <subcellularLocation>
        <location evidence="4">Plastid</location>
        <location evidence="4">Chloroplast</location>
    </subcellularLocation>
</comment>
<keyword evidence="5" id="KW-0934">Plastid</keyword>
<dbReference type="PANTHER" id="PTHR47781:SF1">
    <property type="entry name" value="LARGE RIBOSOMAL SUBUNIT PROTEIN BL36B"/>
    <property type="match status" value="1"/>
</dbReference>
<dbReference type="HAMAP" id="MF_00251">
    <property type="entry name" value="Ribosomal_bL36"/>
    <property type="match status" value="1"/>
</dbReference>
<gene>
    <name evidence="4 5" type="primary">rpl36</name>
</gene>
<dbReference type="SUPFAM" id="SSF57840">
    <property type="entry name" value="Ribosomal protein L36"/>
    <property type="match status" value="1"/>
</dbReference>
<dbReference type="PANTHER" id="PTHR47781">
    <property type="entry name" value="50S RIBOSOMAL PROTEIN L36 2"/>
    <property type="match status" value="1"/>
</dbReference>
<name>G1E799_KARVE</name>
<dbReference type="GO" id="GO:0003735">
    <property type="term" value="F:structural constituent of ribosome"/>
    <property type="evidence" value="ECO:0007669"/>
    <property type="project" value="InterPro"/>
</dbReference>
<comment type="similarity">
    <text evidence="1 4">Belongs to the bacterial ribosomal protein bL36 family.</text>
</comment>
<dbReference type="InterPro" id="IPR047621">
    <property type="entry name" value="Ribosomal_L36_bact"/>
</dbReference>
<evidence type="ECO:0000256" key="2">
    <source>
        <dbReference type="ARBA" id="ARBA00022980"/>
    </source>
</evidence>
<keyword evidence="3 4" id="KW-0687">Ribonucleoprotein</keyword>
<accession>G1E799</accession>
<dbReference type="InterPro" id="IPR035977">
    <property type="entry name" value="Ribosomal_bL36_sp"/>
</dbReference>
<dbReference type="GO" id="GO:0005840">
    <property type="term" value="C:ribosome"/>
    <property type="evidence" value="ECO:0007669"/>
    <property type="project" value="UniProtKB-KW"/>
</dbReference>
<organism evidence="5">
    <name type="scientific">Karlodinium veneficum</name>
    <name type="common">Dinoflagellate</name>
    <name type="synonym">Karlodinium micrum</name>
    <dbReference type="NCBI Taxonomy" id="407301"/>
    <lineage>
        <taxon>Eukaryota</taxon>
        <taxon>Sar</taxon>
        <taxon>Alveolata</taxon>
        <taxon>Dinophyceae</taxon>
        <taxon>Gymnodiniales</taxon>
        <taxon>Kareniaceae</taxon>
        <taxon>Karlodinium</taxon>
    </lineage>
</organism>
<proteinExistence type="inferred from homology"/>
<dbReference type="AlphaFoldDB" id="G1E799"/>
<dbReference type="GO" id="GO:1990904">
    <property type="term" value="C:ribonucleoprotein complex"/>
    <property type="evidence" value="ECO:0007669"/>
    <property type="project" value="UniProtKB-KW"/>
</dbReference>
<reference evidence="5" key="1">
    <citation type="journal article" date="2011" name="PLoS ONE">
        <title>Genome evolution of a tertiary dinoflagellate plastid.</title>
        <authorList>
            <person name="Gabrielsen T.M."/>
            <person name="Minge M.A."/>
            <person name="Espelund M."/>
            <person name="Tooming-Klunderud A."/>
            <person name="Patil V."/>
            <person name="Nederbragt A.J."/>
            <person name="Otis C."/>
            <person name="Turmel M."/>
            <person name="Shalchian-Tabrizi K."/>
            <person name="Lemieux C."/>
            <person name="Jakobsen K.S."/>
        </authorList>
    </citation>
    <scope>NUCLEOTIDE SEQUENCE</scope>
</reference>
<dbReference type="InterPro" id="IPR000473">
    <property type="entry name" value="Ribosomal_bL36"/>
</dbReference>
<keyword evidence="2 4" id="KW-0689">Ribosomal protein</keyword>
<dbReference type="Pfam" id="PF00444">
    <property type="entry name" value="Ribosomal_L36"/>
    <property type="match status" value="1"/>
</dbReference>
<evidence type="ECO:0000256" key="1">
    <source>
        <dbReference type="ARBA" id="ARBA00007645"/>
    </source>
</evidence>
<evidence type="ECO:0000313" key="5">
    <source>
        <dbReference type="EMBL" id="AEJ72988.1"/>
    </source>
</evidence>
<evidence type="ECO:0000256" key="3">
    <source>
        <dbReference type="ARBA" id="ARBA00023274"/>
    </source>
</evidence>
<evidence type="ECO:0000256" key="4">
    <source>
        <dbReference type="HAMAP-Rule" id="MF_00251"/>
    </source>
</evidence>
<dbReference type="GO" id="GO:0006412">
    <property type="term" value="P:translation"/>
    <property type="evidence" value="ECO:0007669"/>
    <property type="project" value="UniProtKB-UniRule"/>
</dbReference>
<sequence length="50" mass="6225">MRVVSSFGNQKYRSRDCQVVKRHRRMYLRSKLRPRFKLRQGRARMKKNKS</sequence>
<geneLocation type="chloroplast" evidence="5"/>
<keyword evidence="5" id="KW-0150">Chloroplast</keyword>
<dbReference type="EMBL" id="JN039300">
    <property type="protein sequence ID" value="AEJ72988.1"/>
    <property type="molecule type" value="Genomic_DNA"/>
</dbReference>
<protein>
    <recommendedName>
        <fullName evidence="4">Large ribosomal subunit protein bL36c</fullName>
    </recommendedName>
</protein>